<dbReference type="PANTHER" id="PTHR10146:SF14">
    <property type="entry name" value="PYRIDOXAL PHOSPHATE HOMEOSTASIS PROTEIN"/>
    <property type="match status" value="1"/>
</dbReference>
<sequence>MGVRENYLEVLNKKNQAALRAGRNPEDITLMAVTKLHTVDEINEAIDAGATDIGENKVQELLSKYEDVKPVRWHLIGHLQTNKVKQIIDKVVMIHSVDSLHLAEEINKRAGNAGLVMDILIEINVGEEETKTGIQAEELMDLAKEITDTCENVRLRGVMCIPPYGEDPEVSRKYFRETRELFEKLQQLGLPEDRALIDTLSMGMSGDYETAVEEGSTIVRVGSAIFGKRNYR</sequence>
<comment type="caution">
    <text evidence="6">The sequence shown here is derived from an EMBL/GenBank/DDBJ whole genome shotgun (WGS) entry which is preliminary data.</text>
</comment>
<name>A0A6A8M9D7_9FIRM</name>
<accession>A0A6A8M9D7</accession>
<proteinExistence type="inferred from homology"/>
<organism evidence="6">
    <name type="scientific">Baileyella intestinalis</name>
    <dbReference type="NCBI Taxonomy" id="2606709"/>
    <lineage>
        <taxon>Bacteria</taxon>
        <taxon>Bacillati</taxon>
        <taxon>Bacillota</taxon>
        <taxon>Clostridia</taxon>
        <taxon>Peptostreptococcales</taxon>
        <taxon>Anaerovoracaceae</taxon>
        <taxon>Baileyella</taxon>
    </lineage>
</organism>
<evidence type="ECO:0000259" key="5">
    <source>
        <dbReference type="Pfam" id="PF01168"/>
    </source>
</evidence>
<evidence type="ECO:0000256" key="1">
    <source>
        <dbReference type="ARBA" id="ARBA00022898"/>
    </source>
</evidence>
<dbReference type="PANTHER" id="PTHR10146">
    <property type="entry name" value="PROLINE SYNTHETASE CO-TRANSCRIBED BACTERIAL HOMOLOG PROTEIN"/>
    <property type="match status" value="1"/>
</dbReference>
<dbReference type="RefSeq" id="WP_154571489.1">
    <property type="nucleotide sequence ID" value="NZ_VUNB01000001.1"/>
</dbReference>
<dbReference type="HAMAP" id="MF_02087">
    <property type="entry name" value="PLP_homeostasis"/>
    <property type="match status" value="1"/>
</dbReference>
<protein>
    <recommendedName>
        <fullName evidence="2">Pyridoxal phosphate homeostasis protein</fullName>
        <shortName evidence="2">PLP homeostasis protein</shortName>
    </recommendedName>
</protein>
<keyword evidence="1 2" id="KW-0663">Pyridoxal phosphate</keyword>
<dbReference type="CDD" id="cd00635">
    <property type="entry name" value="PLPDE_III_YBL036c_like"/>
    <property type="match status" value="1"/>
</dbReference>
<evidence type="ECO:0000256" key="4">
    <source>
        <dbReference type="RuleBase" id="RU004514"/>
    </source>
</evidence>
<dbReference type="FunFam" id="3.20.20.10:FF:000018">
    <property type="entry name" value="Pyridoxal phosphate homeostasis protein"/>
    <property type="match status" value="1"/>
</dbReference>
<dbReference type="Pfam" id="PF01168">
    <property type="entry name" value="Ala_racemase_N"/>
    <property type="match status" value="1"/>
</dbReference>
<evidence type="ECO:0000256" key="2">
    <source>
        <dbReference type="HAMAP-Rule" id="MF_02087"/>
    </source>
</evidence>
<reference evidence="6" key="1">
    <citation type="submission" date="2019-09" db="EMBL/GenBank/DDBJ databases">
        <title>In-depth cultivation of the pig gut microbiome towards novel bacterial diversity and tailored functional studies.</title>
        <authorList>
            <person name="Wylensek D."/>
            <person name="Hitch T.C.A."/>
            <person name="Clavel T."/>
        </authorList>
    </citation>
    <scope>NUCLEOTIDE SEQUENCE</scope>
    <source>
        <strain evidence="6">RF-744-FAT-WT-3</strain>
    </source>
</reference>
<feature type="modified residue" description="N6-(pyridoxal phosphate)lysine" evidence="2 3">
    <location>
        <position position="35"/>
    </location>
</feature>
<gene>
    <name evidence="6" type="ORF">FYJ66_00055</name>
</gene>
<dbReference type="GO" id="GO:0030170">
    <property type="term" value="F:pyridoxal phosphate binding"/>
    <property type="evidence" value="ECO:0007669"/>
    <property type="project" value="UniProtKB-UniRule"/>
</dbReference>
<dbReference type="AlphaFoldDB" id="A0A6A8M9D7"/>
<dbReference type="InterPro" id="IPR029066">
    <property type="entry name" value="PLP-binding_barrel"/>
</dbReference>
<dbReference type="Gene3D" id="3.20.20.10">
    <property type="entry name" value="Alanine racemase"/>
    <property type="match status" value="1"/>
</dbReference>
<comment type="function">
    <text evidence="2">Pyridoxal 5'-phosphate (PLP)-binding protein, which is involved in PLP homeostasis.</text>
</comment>
<evidence type="ECO:0000256" key="3">
    <source>
        <dbReference type="PIRSR" id="PIRSR004848-1"/>
    </source>
</evidence>
<dbReference type="NCBIfam" id="TIGR00044">
    <property type="entry name" value="YggS family pyridoxal phosphate-dependent enzyme"/>
    <property type="match status" value="1"/>
</dbReference>
<comment type="similarity">
    <text evidence="2 4">Belongs to the pyridoxal phosphate-binding protein YggS/PROSC family.</text>
</comment>
<feature type="domain" description="Alanine racemase N-terminal" evidence="5">
    <location>
        <begin position="17"/>
        <end position="228"/>
    </location>
</feature>
<dbReference type="InterPro" id="IPR011078">
    <property type="entry name" value="PyrdxlP_homeostasis"/>
</dbReference>
<comment type="cofactor">
    <cofactor evidence="3">
        <name>pyridoxal 5'-phosphate</name>
        <dbReference type="ChEBI" id="CHEBI:597326"/>
    </cofactor>
</comment>
<evidence type="ECO:0000313" key="6">
    <source>
        <dbReference type="EMBL" id="MST68007.1"/>
    </source>
</evidence>
<dbReference type="InterPro" id="IPR001608">
    <property type="entry name" value="Ala_racemase_N"/>
</dbReference>
<dbReference type="SUPFAM" id="SSF51419">
    <property type="entry name" value="PLP-binding barrel"/>
    <property type="match status" value="1"/>
</dbReference>
<dbReference type="EMBL" id="VUNB01000001">
    <property type="protein sequence ID" value="MST68007.1"/>
    <property type="molecule type" value="Genomic_DNA"/>
</dbReference>
<dbReference type="PIRSF" id="PIRSF004848">
    <property type="entry name" value="YBL036c_PLPDEIII"/>
    <property type="match status" value="1"/>
</dbReference>